<feature type="compositionally biased region" description="Polar residues" evidence="12">
    <location>
        <begin position="66"/>
        <end position="76"/>
    </location>
</feature>
<keyword evidence="4 11" id="KW-0863">Zinc-finger</keyword>
<dbReference type="InParanoid" id="G1N277"/>
<feature type="compositionally biased region" description="Low complexity" evidence="12">
    <location>
        <begin position="295"/>
        <end position="316"/>
    </location>
</feature>
<dbReference type="GeneTree" id="ENSGT00940000160139"/>
<feature type="compositionally biased region" description="Basic residues" evidence="12">
    <location>
        <begin position="285"/>
        <end position="294"/>
    </location>
</feature>
<evidence type="ECO:0000256" key="11">
    <source>
        <dbReference type="PIRSR" id="PIRSR003028-1"/>
    </source>
</evidence>
<dbReference type="Pfam" id="PF05349">
    <property type="entry name" value="GATA-N"/>
    <property type="match status" value="1"/>
</dbReference>
<evidence type="ECO:0000256" key="3">
    <source>
        <dbReference type="ARBA" id="ARBA00022737"/>
    </source>
</evidence>
<dbReference type="PROSITE" id="PS50114">
    <property type="entry name" value="GATA_ZN_FINGER_2"/>
    <property type="match status" value="2"/>
</dbReference>
<evidence type="ECO:0000256" key="1">
    <source>
        <dbReference type="ARBA" id="ARBA00004123"/>
    </source>
</evidence>
<dbReference type="InterPro" id="IPR013088">
    <property type="entry name" value="Znf_NHR/GATA"/>
</dbReference>
<sequence length="391" mass="41846">MYQGLALAPNHGQSAYSHDSGNFLHSSAGSPVYVPTTRVPSVLQTLPYLQSCEPHQSHLGNPPGWAQSSGETTAFNAGSPHPPSGFSYPHSPPGSSPPGRDGAYQGPLLLGGGGREQYSNALVRSVNGSYSSPYPAYVTPELPPSWTAGHFESSVLHSLQTRQAALPGRRSTFEYLEEFPGDGRECVNCGAMSTPLWRKDGTGHYLCNACGLYHKMNGINRPLKPQKRLSSSRRAGLCCTNCHTTNTTLWRRNAEGEPVCNACGLYMKLHGVPRPLAMKKESIQTRKRKPKNITKGKTSTGSTTSATNSPSSITNSDSTVTLKSEPSTTSQYPGQGIVSVSQAQSQSDEALAGGEFKFEPEDYPFSPSSMAPQPGLSVPLRQDSWCALALA</sequence>
<evidence type="ECO:0000256" key="6">
    <source>
        <dbReference type="ARBA" id="ARBA00023015"/>
    </source>
</evidence>
<dbReference type="InterPro" id="IPR008013">
    <property type="entry name" value="GATA_N"/>
</dbReference>
<feature type="region of interest" description="Disordered" evidence="12">
    <location>
        <begin position="281"/>
        <end position="378"/>
    </location>
</feature>
<dbReference type="AlphaFoldDB" id="G1N277"/>
<dbReference type="Bgee" id="ENSMGAG00000005744">
    <property type="expression patterns" value="Expressed in heart and 12 other cell types or tissues"/>
</dbReference>
<name>G1N277_MELGA</name>
<dbReference type="RefSeq" id="XP_010720725.1">
    <property type="nucleotide sequence ID" value="XM_010722423.3"/>
</dbReference>
<keyword evidence="2 11" id="KW-0479">Metal-binding</keyword>
<evidence type="ECO:0000256" key="10">
    <source>
        <dbReference type="ARBA" id="ARBA00023242"/>
    </source>
</evidence>
<dbReference type="GO" id="GO:0008270">
    <property type="term" value="F:zinc ion binding"/>
    <property type="evidence" value="ECO:0007669"/>
    <property type="project" value="UniProtKB-KW"/>
</dbReference>
<dbReference type="SUPFAM" id="SSF57716">
    <property type="entry name" value="Glucocorticoid receptor-like (DNA-binding domain)"/>
    <property type="match status" value="2"/>
</dbReference>
<gene>
    <name evidence="14" type="primary">GATA5</name>
</gene>
<keyword evidence="6" id="KW-0805">Transcription regulation</keyword>
<dbReference type="KEGG" id="mgp:100543738"/>
<evidence type="ECO:0000256" key="4">
    <source>
        <dbReference type="ARBA" id="ARBA00022771"/>
    </source>
</evidence>
<keyword evidence="9" id="KW-0804">Transcription</keyword>
<keyword evidence="15" id="KW-1185">Reference proteome</keyword>
<keyword evidence="5 11" id="KW-0862">Zinc</keyword>
<dbReference type="FunFam" id="3.30.50.10:FF:000032">
    <property type="entry name" value="Transcription factor GATA-3"/>
    <property type="match status" value="1"/>
</dbReference>
<dbReference type="Pfam" id="PF00320">
    <property type="entry name" value="GATA"/>
    <property type="match status" value="2"/>
</dbReference>
<accession>G1N277</accession>
<evidence type="ECO:0000256" key="9">
    <source>
        <dbReference type="ARBA" id="ARBA00023163"/>
    </source>
</evidence>
<dbReference type="GO" id="GO:0000981">
    <property type="term" value="F:DNA-binding transcription factor activity, RNA polymerase II-specific"/>
    <property type="evidence" value="ECO:0007669"/>
    <property type="project" value="InterPro"/>
</dbReference>
<feature type="domain" description="GATA-type" evidence="13">
    <location>
        <begin position="233"/>
        <end position="286"/>
    </location>
</feature>
<dbReference type="PROSITE" id="PS00344">
    <property type="entry name" value="GATA_ZN_FINGER_1"/>
    <property type="match status" value="2"/>
</dbReference>
<evidence type="ECO:0000313" key="14">
    <source>
        <dbReference type="Ensembl" id="ENSMGAP00000005704.3"/>
    </source>
</evidence>
<evidence type="ECO:0000256" key="12">
    <source>
        <dbReference type="SAM" id="MobiDB-lite"/>
    </source>
</evidence>
<evidence type="ECO:0000313" key="15">
    <source>
        <dbReference type="Proteomes" id="UP000001645"/>
    </source>
</evidence>
<reference evidence="14 15" key="1">
    <citation type="journal article" date="2010" name="PLoS Biol.">
        <title>Multi-platform next-generation sequencing of the domestic turkey (Meleagris gallopavo): genome assembly and analysis.</title>
        <authorList>
            <person name="Dalloul R.A."/>
            <person name="Long J.A."/>
            <person name="Zimin A.V."/>
            <person name="Aslam L."/>
            <person name="Beal K."/>
            <person name="Blomberg L.A."/>
            <person name="Bouffard P."/>
            <person name="Burt D.W."/>
            <person name="Crasta O."/>
            <person name="Crooijmans R.P."/>
            <person name="Cooper K."/>
            <person name="Coulombe R.A."/>
            <person name="De S."/>
            <person name="Delany M.E."/>
            <person name="Dodgson J.B."/>
            <person name="Dong J.J."/>
            <person name="Evans C."/>
            <person name="Frederickson K.M."/>
            <person name="Flicek P."/>
            <person name="Florea L."/>
            <person name="Folkerts O."/>
            <person name="Groenen M.A."/>
            <person name="Harkins T.T."/>
            <person name="Herrero J."/>
            <person name="Hoffmann S."/>
            <person name="Megens H.J."/>
            <person name="Jiang A."/>
            <person name="de Jong P."/>
            <person name="Kaiser P."/>
            <person name="Kim H."/>
            <person name="Kim K.W."/>
            <person name="Kim S."/>
            <person name="Langenberger D."/>
            <person name="Lee M.K."/>
            <person name="Lee T."/>
            <person name="Mane S."/>
            <person name="Marcais G."/>
            <person name="Marz M."/>
            <person name="McElroy A.P."/>
            <person name="Modise T."/>
            <person name="Nefedov M."/>
            <person name="Notredame C."/>
            <person name="Paton I.R."/>
            <person name="Payne W.S."/>
            <person name="Pertea G."/>
            <person name="Prickett D."/>
            <person name="Puiu D."/>
            <person name="Qioa D."/>
            <person name="Raineri E."/>
            <person name="Ruffier M."/>
            <person name="Salzberg S.L."/>
            <person name="Schatz M.C."/>
            <person name="Scheuring C."/>
            <person name="Schmidt C.J."/>
            <person name="Schroeder S."/>
            <person name="Searle S.M."/>
            <person name="Smith E.J."/>
            <person name="Smith J."/>
            <person name="Sonstegard T.S."/>
            <person name="Stadler P.F."/>
            <person name="Tafer H."/>
            <person name="Tu Z.J."/>
            <person name="Van Tassell C.P."/>
            <person name="Vilella A.J."/>
            <person name="Williams K.P."/>
            <person name="Yorke J.A."/>
            <person name="Zhang L."/>
            <person name="Zhang H.B."/>
            <person name="Zhang X."/>
            <person name="Zhang Y."/>
            <person name="Reed K.M."/>
        </authorList>
    </citation>
    <scope>NUCLEOTIDE SEQUENCE [LARGE SCALE GENOMIC DNA]</scope>
</reference>
<dbReference type="GO" id="GO:0005634">
    <property type="term" value="C:nucleus"/>
    <property type="evidence" value="ECO:0007669"/>
    <property type="project" value="UniProtKB-SubCell"/>
</dbReference>
<dbReference type="Gene3D" id="3.30.50.10">
    <property type="entry name" value="Erythroid Transcription Factor GATA-1, subunit A"/>
    <property type="match status" value="2"/>
</dbReference>
<dbReference type="GO" id="GO:0000978">
    <property type="term" value="F:RNA polymerase II cis-regulatory region sequence-specific DNA binding"/>
    <property type="evidence" value="ECO:0007669"/>
    <property type="project" value="TreeGrafter"/>
</dbReference>
<dbReference type="GeneID" id="100543738"/>
<dbReference type="PANTHER" id="PTHR10071">
    <property type="entry name" value="TRANSCRIPTION FACTOR GATA FAMILY MEMBER"/>
    <property type="match status" value="1"/>
</dbReference>
<protein>
    <submittedName>
        <fullName evidence="14">GATA binding protein 5</fullName>
    </submittedName>
</protein>
<keyword evidence="7" id="KW-0238">DNA-binding</keyword>
<dbReference type="PRINTS" id="PR00619">
    <property type="entry name" value="GATAZNFINGER"/>
</dbReference>
<keyword evidence="10" id="KW-0539">Nucleus</keyword>
<dbReference type="InterPro" id="IPR039355">
    <property type="entry name" value="Transcription_factor_GATA"/>
</dbReference>
<keyword evidence="8" id="KW-0010">Activator</keyword>
<dbReference type="Proteomes" id="UP000001645">
    <property type="component" value="Chromosome 22"/>
</dbReference>
<dbReference type="CTD" id="140628"/>
<reference evidence="14" key="2">
    <citation type="submission" date="2025-08" db="UniProtKB">
        <authorList>
            <consortium name="Ensembl"/>
        </authorList>
    </citation>
    <scope>IDENTIFICATION</scope>
</reference>
<evidence type="ECO:0000256" key="7">
    <source>
        <dbReference type="ARBA" id="ARBA00023125"/>
    </source>
</evidence>
<dbReference type="Ensembl" id="ENSMGAT00000006446.3">
    <property type="protein sequence ID" value="ENSMGAP00000005704.3"/>
    <property type="gene ID" value="ENSMGAG00000005744.3"/>
</dbReference>
<evidence type="ECO:0000256" key="8">
    <source>
        <dbReference type="ARBA" id="ARBA00023159"/>
    </source>
</evidence>
<dbReference type="HOGENOM" id="CLU_027524_0_0_1"/>
<evidence type="ECO:0000256" key="2">
    <source>
        <dbReference type="ARBA" id="ARBA00022723"/>
    </source>
</evidence>
<evidence type="ECO:0000256" key="5">
    <source>
        <dbReference type="ARBA" id="ARBA00022833"/>
    </source>
</evidence>
<reference evidence="14" key="3">
    <citation type="submission" date="2025-09" db="UniProtKB">
        <authorList>
            <consortium name="Ensembl"/>
        </authorList>
    </citation>
    <scope>IDENTIFICATION</scope>
</reference>
<feature type="zinc finger region" description="GATA-type 2" evidence="11">
    <location>
        <begin position="239"/>
        <end position="263"/>
    </location>
</feature>
<dbReference type="GO" id="GO:0000122">
    <property type="term" value="P:negative regulation of transcription by RNA polymerase II"/>
    <property type="evidence" value="ECO:0007669"/>
    <property type="project" value="TreeGrafter"/>
</dbReference>
<dbReference type="GO" id="GO:0045165">
    <property type="term" value="P:cell fate commitment"/>
    <property type="evidence" value="ECO:0007669"/>
    <property type="project" value="TreeGrafter"/>
</dbReference>
<dbReference type="GO" id="GO:0045944">
    <property type="term" value="P:positive regulation of transcription by RNA polymerase II"/>
    <property type="evidence" value="ECO:0007669"/>
    <property type="project" value="TreeGrafter"/>
</dbReference>
<dbReference type="SMART" id="SM00401">
    <property type="entry name" value="ZnF_GATA"/>
    <property type="match status" value="2"/>
</dbReference>
<feature type="domain" description="GATA-type" evidence="13">
    <location>
        <begin position="180"/>
        <end position="233"/>
    </location>
</feature>
<dbReference type="OrthoDB" id="515401at2759"/>
<feature type="zinc finger region" description="GATA-type 1" evidence="11">
    <location>
        <begin position="186"/>
        <end position="210"/>
    </location>
</feature>
<evidence type="ECO:0000259" key="13">
    <source>
        <dbReference type="PROSITE" id="PS50114"/>
    </source>
</evidence>
<comment type="subcellular location">
    <subcellularLocation>
        <location evidence="1">Nucleus</location>
    </subcellularLocation>
</comment>
<feature type="region of interest" description="Disordered" evidence="12">
    <location>
        <begin position="53"/>
        <end position="111"/>
    </location>
</feature>
<proteinExistence type="predicted"/>
<feature type="compositionally biased region" description="Polar residues" evidence="12">
    <location>
        <begin position="317"/>
        <end position="348"/>
    </location>
</feature>
<dbReference type="CDD" id="cd00202">
    <property type="entry name" value="ZnF_GATA"/>
    <property type="match status" value="2"/>
</dbReference>
<dbReference type="PIRSF" id="PIRSF003028">
    <property type="entry name" value="TF_GATA_4/5/6"/>
    <property type="match status" value="1"/>
</dbReference>
<dbReference type="InterPro" id="IPR000679">
    <property type="entry name" value="Znf_GATA"/>
</dbReference>
<keyword evidence="3" id="KW-0677">Repeat</keyword>
<dbReference type="FunFam" id="3.30.50.10:FF:000001">
    <property type="entry name" value="GATA transcription factor (GATAd)"/>
    <property type="match status" value="1"/>
</dbReference>
<dbReference type="InterPro" id="IPR016375">
    <property type="entry name" value="TF_GATA_4/5/6"/>
</dbReference>
<organism evidence="14 15">
    <name type="scientific">Meleagris gallopavo</name>
    <name type="common">Wild turkey</name>
    <dbReference type="NCBI Taxonomy" id="9103"/>
    <lineage>
        <taxon>Eukaryota</taxon>
        <taxon>Metazoa</taxon>
        <taxon>Chordata</taxon>
        <taxon>Craniata</taxon>
        <taxon>Vertebrata</taxon>
        <taxon>Euteleostomi</taxon>
        <taxon>Archelosauria</taxon>
        <taxon>Archosauria</taxon>
        <taxon>Dinosauria</taxon>
        <taxon>Saurischia</taxon>
        <taxon>Theropoda</taxon>
        <taxon>Coelurosauria</taxon>
        <taxon>Aves</taxon>
        <taxon>Neognathae</taxon>
        <taxon>Galloanserae</taxon>
        <taxon>Galliformes</taxon>
        <taxon>Phasianidae</taxon>
        <taxon>Meleagridinae</taxon>
        <taxon>Meleagris</taxon>
    </lineage>
</organism>
<dbReference type="PANTHER" id="PTHR10071:SF289">
    <property type="entry name" value="TRANSCRIPTION FACTOR GATA-5"/>
    <property type="match status" value="1"/>
</dbReference>